<dbReference type="PIRSF" id="PIRSF500176">
    <property type="entry name" value="L_ASNase"/>
    <property type="match status" value="1"/>
</dbReference>
<gene>
    <name evidence="8" type="ORF">C9E81_15845</name>
</gene>
<dbReference type="Pfam" id="PF00710">
    <property type="entry name" value="Asparaginase"/>
    <property type="match status" value="1"/>
</dbReference>
<dbReference type="PANTHER" id="PTHR11707:SF28">
    <property type="entry name" value="60 KDA LYSOPHOSPHOLIPASE"/>
    <property type="match status" value="1"/>
</dbReference>
<dbReference type="Gene3D" id="3.40.50.40">
    <property type="match status" value="1"/>
</dbReference>
<evidence type="ECO:0000313" key="8">
    <source>
        <dbReference type="EMBL" id="RMC33771.1"/>
    </source>
</evidence>
<evidence type="ECO:0000256" key="4">
    <source>
        <dbReference type="PROSITE-ProRule" id="PRU10099"/>
    </source>
</evidence>
<dbReference type="SUPFAM" id="SSF53774">
    <property type="entry name" value="Glutaminase/Asparaginase"/>
    <property type="match status" value="1"/>
</dbReference>
<feature type="active site" description="O-isoaspartyl threonine intermediate" evidence="2">
    <location>
        <position position="22"/>
    </location>
</feature>
<dbReference type="InterPro" id="IPR006034">
    <property type="entry name" value="Asparaginase/glutaminase-like"/>
</dbReference>
<dbReference type="AlphaFoldDB" id="A0A3M0M8D7"/>
<evidence type="ECO:0000259" key="7">
    <source>
        <dbReference type="Pfam" id="PF17763"/>
    </source>
</evidence>
<dbReference type="InterPro" id="IPR041725">
    <property type="entry name" value="L-asparaginase_I"/>
</dbReference>
<comment type="caution">
    <text evidence="8">The sequence shown here is derived from an EMBL/GenBank/DDBJ whole genome shotgun (WGS) entry which is preliminary data.</text>
</comment>
<dbReference type="Pfam" id="PF17763">
    <property type="entry name" value="Asparaginase_C"/>
    <property type="match status" value="1"/>
</dbReference>
<dbReference type="Proteomes" id="UP000273516">
    <property type="component" value="Unassembled WGS sequence"/>
</dbReference>
<dbReference type="OrthoDB" id="9788068at2"/>
<dbReference type="InterPro" id="IPR036152">
    <property type="entry name" value="Asp/glu_Ase-like_sf"/>
</dbReference>
<dbReference type="InterPro" id="IPR020827">
    <property type="entry name" value="Asparaginase/glutaminase_AS1"/>
</dbReference>
<feature type="domain" description="L-asparaginase N-terminal" evidence="6">
    <location>
        <begin position="13"/>
        <end position="218"/>
    </location>
</feature>
<dbReference type="InterPro" id="IPR027475">
    <property type="entry name" value="Asparaginase/glutaminase_AS2"/>
</dbReference>
<dbReference type="InterPro" id="IPR027473">
    <property type="entry name" value="L-asparaginase_C"/>
</dbReference>
<dbReference type="InterPro" id="IPR037152">
    <property type="entry name" value="L-asparaginase_N_sf"/>
</dbReference>
<dbReference type="Gene3D" id="2.90.10.10">
    <property type="entry name" value="Bulb-type lectin domain"/>
    <property type="match status" value="1"/>
</dbReference>
<evidence type="ECO:0000313" key="9">
    <source>
        <dbReference type="Proteomes" id="UP000273516"/>
    </source>
</evidence>
<feature type="active site" evidence="5">
    <location>
        <position position="108"/>
    </location>
</feature>
<evidence type="ECO:0000256" key="2">
    <source>
        <dbReference type="PIRSR" id="PIRSR001220-1"/>
    </source>
</evidence>
<accession>A0A3M0M8D7</accession>
<dbReference type="InterPro" id="IPR027474">
    <property type="entry name" value="L-asparaginase_N"/>
</dbReference>
<dbReference type="GO" id="GO:0004067">
    <property type="term" value="F:asparaginase activity"/>
    <property type="evidence" value="ECO:0007669"/>
    <property type="project" value="UniProtKB-UniRule"/>
</dbReference>
<evidence type="ECO:0008006" key="10">
    <source>
        <dbReference type="Google" id="ProtNLM"/>
    </source>
</evidence>
<dbReference type="GO" id="GO:0006520">
    <property type="term" value="P:amino acid metabolic process"/>
    <property type="evidence" value="ECO:0007669"/>
    <property type="project" value="InterPro"/>
</dbReference>
<dbReference type="PROSITE" id="PS00144">
    <property type="entry name" value="ASN_GLN_ASE_1"/>
    <property type="match status" value="1"/>
</dbReference>
<evidence type="ECO:0000256" key="1">
    <source>
        <dbReference type="ARBA" id="ARBA00010518"/>
    </source>
</evidence>
<evidence type="ECO:0000256" key="3">
    <source>
        <dbReference type="PIRSR" id="PIRSR001220-2"/>
    </source>
</evidence>
<organism evidence="8 9">
    <name type="scientific">Paracoccus alkanivorans</name>
    <dbReference type="NCBI Taxonomy" id="2116655"/>
    <lineage>
        <taxon>Bacteria</taxon>
        <taxon>Pseudomonadati</taxon>
        <taxon>Pseudomonadota</taxon>
        <taxon>Alphaproteobacteria</taxon>
        <taxon>Rhodobacterales</taxon>
        <taxon>Paracoccaceae</taxon>
        <taxon>Paracoccus</taxon>
    </lineage>
</organism>
<dbReference type="PRINTS" id="PR00139">
    <property type="entry name" value="ASNGLNASE"/>
</dbReference>
<comment type="similarity">
    <text evidence="1">Belongs to the asparaginase 1 family.</text>
</comment>
<dbReference type="SMART" id="SM00870">
    <property type="entry name" value="Asparaginase"/>
    <property type="match status" value="1"/>
</dbReference>
<feature type="binding site" evidence="3">
    <location>
        <position position="77"/>
    </location>
    <ligand>
        <name>substrate</name>
    </ligand>
</feature>
<evidence type="ECO:0000256" key="5">
    <source>
        <dbReference type="PROSITE-ProRule" id="PRU10100"/>
    </source>
</evidence>
<dbReference type="CDD" id="cd08963">
    <property type="entry name" value="L-asparaginase_I"/>
    <property type="match status" value="1"/>
</dbReference>
<dbReference type="InterPro" id="IPR040919">
    <property type="entry name" value="Asparaginase_C"/>
</dbReference>
<dbReference type="PANTHER" id="PTHR11707">
    <property type="entry name" value="L-ASPARAGINASE"/>
    <property type="match status" value="1"/>
</dbReference>
<protein>
    <recommendedName>
        <fullName evidence="10">Asparaginase</fullName>
    </recommendedName>
</protein>
<feature type="binding site" evidence="3">
    <location>
        <begin position="108"/>
        <end position="109"/>
    </location>
    <ligand>
        <name>substrate</name>
    </ligand>
</feature>
<feature type="active site" evidence="4">
    <location>
        <position position="22"/>
    </location>
</feature>
<dbReference type="PIRSF" id="PIRSF001220">
    <property type="entry name" value="L-ASNase_gatD"/>
    <property type="match status" value="1"/>
</dbReference>
<dbReference type="SFLD" id="SFLDS00057">
    <property type="entry name" value="Glutaminase/Asparaginase"/>
    <property type="match status" value="1"/>
</dbReference>
<evidence type="ECO:0000259" key="6">
    <source>
        <dbReference type="Pfam" id="PF00710"/>
    </source>
</evidence>
<proteinExistence type="inferred from homology"/>
<sequence>MRQEAVARETAMKICILNTGGTISSVGSPLAPMSAARFSEAAKAILTPMIAASLPDMELHFDSSLRFSDHGTGALDSTNLQPRDWCRIADAVLNAYADHDGFVILHGTDTMDFTGAALPLLLNVTDDLGFGRAVLSKPVILTGAQLPMFRDTPEGLVLNAGSDAFTNFCGALACARLRIPELALFFDGKLLRGNRAIKVSATRFAAFESPHLPPLAEAGIGTWPGHASALPGPAAPHLSLDDPEARQMVRDRLSAIDTAIDAHPVIEINAFPARFGGGSLPLARMIEDAVAAGVRGIVLQSYGEGNFPSGDTGDASQGAICKALKAATQAGVIVVDGTRVIGGQVGEFHYAAGAWISEAGAVSAGDMTPMAAFAKTMILSAAAEYHGWSAATLRAVIRRNLAGECSFADRLDSRLNPVLNPGQSLSAADGAARLVNDPDHGAALIGVEGKALWSPASGHPGRLMLYPDGRLSYLAPDGAVLWQRAAPEKPLTGACLLLRYDRQGQPVLELRDACATLTASIAR</sequence>
<dbReference type="PROSITE" id="PS00917">
    <property type="entry name" value="ASN_GLN_ASE_2"/>
    <property type="match status" value="1"/>
</dbReference>
<name>A0A3M0M8D7_9RHOB</name>
<reference evidence="8 9" key="1">
    <citation type="submission" date="2018-07" db="EMBL/GenBank/DDBJ databases">
        <authorList>
            <person name="Zhang Y."/>
            <person name="Wang L."/>
            <person name="Ma S."/>
        </authorList>
    </citation>
    <scope>NUCLEOTIDE SEQUENCE [LARGE SCALE GENOMIC DNA]</scope>
    <source>
        <strain evidence="8 9">4-2</strain>
    </source>
</reference>
<dbReference type="EMBL" id="QOKZ01000006">
    <property type="protein sequence ID" value="RMC33771.1"/>
    <property type="molecule type" value="Genomic_DNA"/>
</dbReference>
<dbReference type="Gene3D" id="3.40.50.1170">
    <property type="entry name" value="L-asparaginase, N-terminal domain"/>
    <property type="match status" value="1"/>
</dbReference>
<dbReference type="PROSITE" id="PS51732">
    <property type="entry name" value="ASN_GLN_ASE_3"/>
    <property type="match status" value="1"/>
</dbReference>
<dbReference type="InterPro" id="IPR036426">
    <property type="entry name" value="Bulb-type_lectin_dom_sf"/>
</dbReference>
<feature type="domain" description="Asparaginase/glutaminase C-terminal" evidence="7">
    <location>
        <begin position="284"/>
        <end position="382"/>
    </location>
</feature>
<keyword evidence="9" id="KW-1185">Reference proteome</keyword>